<sequence length="57" mass="6697">MTKKRNTKQHTRLYIEPSDSPKLVISTNLDQNSDEENPYLAQKEGISKQEIENFFNK</sequence>
<evidence type="ECO:0008006" key="3">
    <source>
        <dbReference type="Google" id="ProtNLM"/>
    </source>
</evidence>
<proteinExistence type="predicted"/>
<keyword evidence="2" id="KW-1185">Reference proteome</keyword>
<reference evidence="1 2" key="1">
    <citation type="submission" date="2020-08" db="EMBL/GenBank/DDBJ databases">
        <title>Genomic Encyclopedia of Type Strains, Phase IV (KMG-IV): sequencing the most valuable type-strain genomes for metagenomic binning, comparative biology and taxonomic classification.</title>
        <authorList>
            <person name="Goeker M."/>
        </authorList>
    </citation>
    <scope>NUCLEOTIDE SEQUENCE [LARGE SCALE GENOMIC DNA]</scope>
    <source>
        <strain evidence="1 2">DSM 105481</strain>
    </source>
</reference>
<name>A0ABR6CPP5_9BACI</name>
<dbReference type="Proteomes" id="UP000626697">
    <property type="component" value="Unassembled WGS sequence"/>
</dbReference>
<dbReference type="RefSeq" id="WP_182502672.1">
    <property type="nucleotide sequence ID" value="NZ_JACJHX010000006.1"/>
</dbReference>
<protein>
    <recommendedName>
        <fullName evidence="3">CopG family transcriptional regulator</fullName>
    </recommendedName>
</protein>
<accession>A0ABR6CPP5</accession>
<comment type="caution">
    <text evidence="1">The sequence shown here is derived from an EMBL/GenBank/DDBJ whole genome shotgun (WGS) entry which is preliminary data.</text>
</comment>
<organism evidence="1 2">
    <name type="scientific">Peribacillus huizhouensis</name>
    <dbReference type="NCBI Taxonomy" id="1501239"/>
    <lineage>
        <taxon>Bacteria</taxon>
        <taxon>Bacillati</taxon>
        <taxon>Bacillota</taxon>
        <taxon>Bacilli</taxon>
        <taxon>Bacillales</taxon>
        <taxon>Bacillaceae</taxon>
        <taxon>Peribacillus</taxon>
    </lineage>
</organism>
<evidence type="ECO:0000313" key="1">
    <source>
        <dbReference type="EMBL" id="MBA9027008.1"/>
    </source>
</evidence>
<gene>
    <name evidence="1" type="ORF">HNP81_002298</name>
</gene>
<dbReference type="EMBL" id="JACJHX010000006">
    <property type="protein sequence ID" value="MBA9027008.1"/>
    <property type="molecule type" value="Genomic_DNA"/>
</dbReference>
<evidence type="ECO:0000313" key="2">
    <source>
        <dbReference type="Proteomes" id="UP000626697"/>
    </source>
</evidence>